<name>A0A3Q2E6A7_CYPVA</name>
<evidence type="ECO:0000313" key="3">
    <source>
        <dbReference type="Proteomes" id="UP000265020"/>
    </source>
</evidence>
<organism evidence="2 3">
    <name type="scientific">Cyprinodon variegatus</name>
    <name type="common">Sheepshead minnow</name>
    <dbReference type="NCBI Taxonomy" id="28743"/>
    <lineage>
        <taxon>Eukaryota</taxon>
        <taxon>Metazoa</taxon>
        <taxon>Chordata</taxon>
        <taxon>Craniata</taxon>
        <taxon>Vertebrata</taxon>
        <taxon>Euteleostomi</taxon>
        <taxon>Actinopterygii</taxon>
        <taxon>Neopterygii</taxon>
        <taxon>Teleostei</taxon>
        <taxon>Neoteleostei</taxon>
        <taxon>Acanthomorphata</taxon>
        <taxon>Ovalentaria</taxon>
        <taxon>Atherinomorphae</taxon>
        <taxon>Cyprinodontiformes</taxon>
        <taxon>Cyprinodontidae</taxon>
        <taxon>Cyprinodon</taxon>
    </lineage>
</organism>
<protein>
    <recommendedName>
        <fullName evidence="4">Interleukin-4</fullName>
    </recommendedName>
</protein>
<evidence type="ECO:0008006" key="4">
    <source>
        <dbReference type="Google" id="ProtNLM"/>
    </source>
</evidence>
<proteinExistence type="predicted"/>
<dbReference type="Ensembl" id="ENSCVAT00000019258.1">
    <property type="protein sequence ID" value="ENSCVAP00000027833.1"/>
    <property type="gene ID" value="ENSCVAG00000014527.1"/>
</dbReference>
<dbReference type="GeneTree" id="ENSGT00940000176998"/>
<keyword evidence="3" id="KW-1185">Reference proteome</keyword>
<sequence length="150" mass="16741">LSLQVIMEVVVLLLLSAVAQLVGSAPSPNLSAEALRLDLKRVIDGVQKFNKSFANEYFVEDVSDLVDAGCKVRRIFCHHLNILHKHEKFEHSKDNEALVNILKHVLNKLNVNCTEFVKTSKPSVTKPIPVLLENLKVCSQKRNTCLPGNC</sequence>
<evidence type="ECO:0000256" key="1">
    <source>
        <dbReference type="SAM" id="SignalP"/>
    </source>
</evidence>
<reference evidence="2" key="2">
    <citation type="submission" date="2025-09" db="UniProtKB">
        <authorList>
            <consortium name="Ensembl"/>
        </authorList>
    </citation>
    <scope>IDENTIFICATION</scope>
</reference>
<evidence type="ECO:0000313" key="2">
    <source>
        <dbReference type="Ensembl" id="ENSCVAP00000027833.1"/>
    </source>
</evidence>
<feature type="chain" id="PRO_5018745267" description="Interleukin-4" evidence="1">
    <location>
        <begin position="25"/>
        <end position="150"/>
    </location>
</feature>
<dbReference type="AlphaFoldDB" id="A0A3Q2E6A7"/>
<accession>A0A3Q2E6A7</accession>
<dbReference type="Proteomes" id="UP000265020">
    <property type="component" value="Unassembled WGS sequence"/>
</dbReference>
<reference evidence="2" key="1">
    <citation type="submission" date="2025-08" db="UniProtKB">
        <authorList>
            <consortium name="Ensembl"/>
        </authorList>
    </citation>
    <scope>IDENTIFICATION</scope>
</reference>
<feature type="signal peptide" evidence="1">
    <location>
        <begin position="1"/>
        <end position="24"/>
    </location>
</feature>
<keyword evidence="1" id="KW-0732">Signal</keyword>